<name>A0AAW9RLY4_9HYPH</name>
<comment type="caution">
    <text evidence="5">The sequence shown here is derived from an EMBL/GenBank/DDBJ whole genome shotgun (WGS) entry which is preliminary data.</text>
</comment>
<feature type="domain" description="HTH araC/xylS-type" evidence="4">
    <location>
        <begin position="239"/>
        <end position="338"/>
    </location>
</feature>
<evidence type="ECO:0000256" key="2">
    <source>
        <dbReference type="ARBA" id="ARBA00023125"/>
    </source>
</evidence>
<dbReference type="GO" id="GO:0000976">
    <property type="term" value="F:transcription cis-regulatory region binding"/>
    <property type="evidence" value="ECO:0007669"/>
    <property type="project" value="TreeGrafter"/>
</dbReference>
<evidence type="ECO:0000259" key="4">
    <source>
        <dbReference type="PROSITE" id="PS01124"/>
    </source>
</evidence>
<dbReference type="AlphaFoldDB" id="A0AAW9RLY4"/>
<evidence type="ECO:0000313" key="6">
    <source>
        <dbReference type="Proteomes" id="UP001378188"/>
    </source>
</evidence>
<organism evidence="5 6">
    <name type="scientific">Microbaculum marinum</name>
    <dbReference type="NCBI Taxonomy" id="1764581"/>
    <lineage>
        <taxon>Bacteria</taxon>
        <taxon>Pseudomonadati</taxon>
        <taxon>Pseudomonadota</taxon>
        <taxon>Alphaproteobacteria</taxon>
        <taxon>Hyphomicrobiales</taxon>
        <taxon>Tepidamorphaceae</taxon>
        <taxon>Microbaculum</taxon>
    </lineage>
</organism>
<sequence>MRGIEIERLRIAAAMLRGVEDFTSAAGIEFQSLANAVGLGPIDPDDENQFVNLDCFAKFLEISSILAGDDSHGLRMAVFQKQVLSGPLSLAQLNAPTMREALVTMIKYIGTRVDLANMELVVEGDTAAIEWAFSPLFVRRWQLLDFTAGTLVGRMSRILAQDWRPTTMGLTRPAPKNRDVHRQHLGRSLEYACGTNYIAFNASLLAVPIQNADPVVYDISTRLLNRMLEDRNVSADFVTAIREEIIHGLSSEEGALLDRIARRMGMSVRSLQRGLAEHGMTYQTLVDSTRKSLAVRYLEDPGLTFSQIAYQLGFSAPSAFTRASYRWFGQRPGAVRKSLRRGIQIQN</sequence>
<gene>
    <name evidence="5" type="ORF">V3328_15780</name>
</gene>
<dbReference type="PROSITE" id="PS01124">
    <property type="entry name" value="HTH_ARAC_FAMILY_2"/>
    <property type="match status" value="1"/>
</dbReference>
<dbReference type="SMART" id="SM00342">
    <property type="entry name" value="HTH_ARAC"/>
    <property type="match status" value="1"/>
</dbReference>
<dbReference type="Pfam" id="PF12833">
    <property type="entry name" value="HTH_18"/>
    <property type="match status" value="1"/>
</dbReference>
<evidence type="ECO:0000313" key="5">
    <source>
        <dbReference type="EMBL" id="MEJ8572950.1"/>
    </source>
</evidence>
<dbReference type="GO" id="GO:0005829">
    <property type="term" value="C:cytosol"/>
    <property type="evidence" value="ECO:0007669"/>
    <property type="project" value="TreeGrafter"/>
</dbReference>
<evidence type="ECO:0000256" key="3">
    <source>
        <dbReference type="ARBA" id="ARBA00023163"/>
    </source>
</evidence>
<dbReference type="InterPro" id="IPR018060">
    <property type="entry name" value="HTH_AraC"/>
</dbReference>
<dbReference type="SUPFAM" id="SSF46689">
    <property type="entry name" value="Homeodomain-like"/>
    <property type="match status" value="1"/>
</dbReference>
<dbReference type="PANTHER" id="PTHR47894:SF4">
    <property type="entry name" value="HTH-TYPE TRANSCRIPTIONAL REGULATOR GADX"/>
    <property type="match status" value="1"/>
</dbReference>
<dbReference type="GO" id="GO:0003700">
    <property type="term" value="F:DNA-binding transcription factor activity"/>
    <property type="evidence" value="ECO:0007669"/>
    <property type="project" value="InterPro"/>
</dbReference>
<dbReference type="RefSeq" id="WP_340330643.1">
    <property type="nucleotide sequence ID" value="NZ_JAZHOF010000006.1"/>
</dbReference>
<keyword evidence="3" id="KW-0804">Transcription</keyword>
<reference evidence="5 6" key="1">
    <citation type="submission" date="2024-02" db="EMBL/GenBank/DDBJ databases">
        <title>Genome analysis and characterization of Microbaculum marinisediminis sp. nov., isolated from marine sediment.</title>
        <authorList>
            <person name="Du Z.-J."/>
            <person name="Ye Y.-Q."/>
            <person name="Zhang Z.-R."/>
            <person name="Yuan S.-M."/>
            <person name="Zhang X.-Y."/>
        </authorList>
    </citation>
    <scope>NUCLEOTIDE SEQUENCE [LARGE SCALE GENOMIC DNA]</scope>
    <source>
        <strain evidence="5 6">SDUM1044001</strain>
    </source>
</reference>
<keyword evidence="2" id="KW-0238">DNA-binding</keyword>
<dbReference type="Pfam" id="PF12625">
    <property type="entry name" value="Arabinose_bd"/>
    <property type="match status" value="1"/>
</dbReference>
<protein>
    <submittedName>
        <fullName evidence="5">AraC family transcriptional regulator ligand-binding domain-containing protein</fullName>
    </submittedName>
</protein>
<dbReference type="InterPro" id="IPR009057">
    <property type="entry name" value="Homeodomain-like_sf"/>
</dbReference>
<dbReference type="Proteomes" id="UP001378188">
    <property type="component" value="Unassembled WGS sequence"/>
</dbReference>
<keyword evidence="1" id="KW-0805">Transcription regulation</keyword>
<dbReference type="Gene3D" id="1.10.10.60">
    <property type="entry name" value="Homeodomain-like"/>
    <property type="match status" value="1"/>
</dbReference>
<dbReference type="PANTHER" id="PTHR47894">
    <property type="entry name" value="HTH-TYPE TRANSCRIPTIONAL REGULATOR GADX"/>
    <property type="match status" value="1"/>
</dbReference>
<evidence type="ECO:0000256" key="1">
    <source>
        <dbReference type="ARBA" id="ARBA00023015"/>
    </source>
</evidence>
<accession>A0AAW9RLY4</accession>
<proteinExistence type="predicted"/>
<dbReference type="InterPro" id="IPR032687">
    <property type="entry name" value="AraC-type_N"/>
</dbReference>
<keyword evidence="6" id="KW-1185">Reference proteome</keyword>
<dbReference type="EMBL" id="JAZHOF010000006">
    <property type="protein sequence ID" value="MEJ8572950.1"/>
    <property type="molecule type" value="Genomic_DNA"/>
</dbReference>